<evidence type="ECO:0000256" key="6">
    <source>
        <dbReference type="ARBA" id="ARBA00022989"/>
    </source>
</evidence>
<sequence length="484" mass="55806">MTTTKKHILILLAIGAVLFFLGNSFIAITDPVESNYTLTAAEMFASGDYISPRIYGNYWYDKPVFFYWELIAAFKVFGVNEFAARFFPALAGVAGLFMVYGFARRVYDAKTGLFSALILGTSFEYWLISKTVITDLSLFLFFNAVLVFFYLAYTSQHKNYYYLCYLFAGLAVLTKGPVGILLPGFIITVFILWCRDFAEIKHMRWLGGMAIFLLVGGGWYYIMYQLHGQIFLDTFLGIHNVLRATVSEHPKFNVWYYYTVIFFLGFFPWCFSLPMVIRKYWKKRQWPVLDQTTVFLLLWAFLVNGFYQCMATKYTTYTLPALMPTAILAARLLYAQERLVKRLVAFSICFYLALTFLVAVPLCNSSYSGRNIAVALQGHVQTGDMVINYGDYKASVVFYGHKTVYNLVHANELEKVRPKAMSWSSKNVMPFISFEELPDNKNLYIIVDKNKRSDFDKSFKTDEWKVVKMLPEATIYYRPAQGSD</sequence>
<reference evidence="10 11" key="1">
    <citation type="submission" date="2016-10" db="EMBL/GenBank/DDBJ databases">
        <authorList>
            <person name="de Groot N.N."/>
        </authorList>
    </citation>
    <scope>NUCLEOTIDE SEQUENCE [LARGE SCALE GENOMIC DNA]</scope>
    <source>
        <strain evidence="10 11">DSM 13305</strain>
    </source>
</reference>
<keyword evidence="6 8" id="KW-1133">Transmembrane helix</keyword>
<keyword evidence="2" id="KW-1003">Cell membrane</keyword>
<dbReference type="Pfam" id="PF13231">
    <property type="entry name" value="PMT_2"/>
    <property type="match status" value="1"/>
</dbReference>
<evidence type="ECO:0000256" key="3">
    <source>
        <dbReference type="ARBA" id="ARBA00022676"/>
    </source>
</evidence>
<feature type="transmembrane region" description="Helical" evidence="8">
    <location>
        <begin position="255"/>
        <end position="276"/>
    </location>
</feature>
<keyword evidence="11" id="KW-1185">Reference proteome</keyword>
<evidence type="ECO:0000256" key="8">
    <source>
        <dbReference type="SAM" id="Phobius"/>
    </source>
</evidence>
<evidence type="ECO:0000256" key="7">
    <source>
        <dbReference type="ARBA" id="ARBA00023136"/>
    </source>
</evidence>
<dbReference type="GO" id="GO:0009103">
    <property type="term" value="P:lipopolysaccharide biosynthetic process"/>
    <property type="evidence" value="ECO:0007669"/>
    <property type="project" value="UniProtKB-ARBA"/>
</dbReference>
<dbReference type="GO" id="GO:0005886">
    <property type="term" value="C:plasma membrane"/>
    <property type="evidence" value="ECO:0007669"/>
    <property type="project" value="UniProtKB-SubCell"/>
</dbReference>
<evidence type="ECO:0000259" key="9">
    <source>
        <dbReference type="Pfam" id="PF13231"/>
    </source>
</evidence>
<feature type="domain" description="Glycosyltransferase RgtA/B/C/D-like" evidence="9">
    <location>
        <begin position="61"/>
        <end position="215"/>
    </location>
</feature>
<dbReference type="OrthoDB" id="9775035at2"/>
<name>A0A1H8XD59_9FIRM</name>
<dbReference type="GO" id="GO:0010041">
    <property type="term" value="P:response to iron(III) ion"/>
    <property type="evidence" value="ECO:0007669"/>
    <property type="project" value="TreeGrafter"/>
</dbReference>
<dbReference type="AlphaFoldDB" id="A0A1H8XD59"/>
<protein>
    <submittedName>
        <fullName evidence="10">Dolichyl-phosphate-mannose-protein mannosyltransferase</fullName>
    </submittedName>
</protein>
<proteinExistence type="predicted"/>
<evidence type="ECO:0000256" key="5">
    <source>
        <dbReference type="ARBA" id="ARBA00022692"/>
    </source>
</evidence>
<accession>A0A1H8XD59</accession>
<dbReference type="InterPro" id="IPR050297">
    <property type="entry name" value="LipidA_mod_glycosyltrf_83"/>
</dbReference>
<evidence type="ECO:0000256" key="1">
    <source>
        <dbReference type="ARBA" id="ARBA00004651"/>
    </source>
</evidence>
<feature type="transmembrane region" description="Helical" evidence="8">
    <location>
        <begin position="82"/>
        <end position="103"/>
    </location>
</feature>
<dbReference type="Proteomes" id="UP000198847">
    <property type="component" value="Unassembled WGS sequence"/>
</dbReference>
<keyword evidence="7 8" id="KW-0472">Membrane</keyword>
<organism evidence="10 11">
    <name type="scientific">Propionispora vibrioides</name>
    <dbReference type="NCBI Taxonomy" id="112903"/>
    <lineage>
        <taxon>Bacteria</taxon>
        <taxon>Bacillati</taxon>
        <taxon>Bacillota</taxon>
        <taxon>Negativicutes</taxon>
        <taxon>Selenomonadales</taxon>
        <taxon>Sporomusaceae</taxon>
        <taxon>Propionispora</taxon>
    </lineage>
</organism>
<keyword evidence="3 10" id="KW-0328">Glycosyltransferase</keyword>
<dbReference type="InterPro" id="IPR038731">
    <property type="entry name" value="RgtA/B/C-like"/>
</dbReference>
<feature type="transmembrane region" description="Helical" evidence="8">
    <location>
        <begin position="343"/>
        <end position="362"/>
    </location>
</feature>
<keyword evidence="5 8" id="KW-0812">Transmembrane</keyword>
<dbReference type="STRING" id="112903.SAMN04490178_1225"/>
<dbReference type="EMBL" id="FODY01000022">
    <property type="protein sequence ID" value="SEP37278.1"/>
    <property type="molecule type" value="Genomic_DNA"/>
</dbReference>
<feature type="transmembrane region" description="Helical" evidence="8">
    <location>
        <begin position="132"/>
        <end position="153"/>
    </location>
</feature>
<dbReference type="GO" id="GO:0016763">
    <property type="term" value="F:pentosyltransferase activity"/>
    <property type="evidence" value="ECO:0007669"/>
    <property type="project" value="TreeGrafter"/>
</dbReference>
<dbReference type="PANTHER" id="PTHR33908">
    <property type="entry name" value="MANNOSYLTRANSFERASE YKCB-RELATED"/>
    <property type="match status" value="1"/>
</dbReference>
<evidence type="ECO:0000313" key="10">
    <source>
        <dbReference type="EMBL" id="SEP37278.1"/>
    </source>
</evidence>
<dbReference type="PANTHER" id="PTHR33908:SF3">
    <property type="entry name" value="UNDECAPRENYL PHOSPHATE-ALPHA-4-AMINO-4-DEOXY-L-ARABINOSE ARABINOSYL TRANSFERASE"/>
    <property type="match status" value="1"/>
</dbReference>
<feature type="transmembrane region" description="Helical" evidence="8">
    <location>
        <begin position="165"/>
        <end position="193"/>
    </location>
</feature>
<evidence type="ECO:0000256" key="2">
    <source>
        <dbReference type="ARBA" id="ARBA00022475"/>
    </source>
</evidence>
<gene>
    <name evidence="10" type="ORF">SAMN04490178_1225</name>
</gene>
<feature type="transmembrane region" description="Helical" evidence="8">
    <location>
        <begin position="314"/>
        <end position="334"/>
    </location>
</feature>
<feature type="transmembrane region" description="Helical" evidence="8">
    <location>
        <begin position="288"/>
        <end position="308"/>
    </location>
</feature>
<comment type="subcellular location">
    <subcellularLocation>
        <location evidence="1">Cell membrane</location>
        <topology evidence="1">Multi-pass membrane protein</topology>
    </subcellularLocation>
</comment>
<keyword evidence="4 10" id="KW-0808">Transferase</keyword>
<dbReference type="RefSeq" id="WP_091749568.1">
    <property type="nucleotide sequence ID" value="NZ_FODY01000022.1"/>
</dbReference>
<evidence type="ECO:0000313" key="11">
    <source>
        <dbReference type="Proteomes" id="UP000198847"/>
    </source>
</evidence>
<feature type="transmembrane region" description="Helical" evidence="8">
    <location>
        <begin position="205"/>
        <end position="222"/>
    </location>
</feature>
<evidence type="ECO:0000256" key="4">
    <source>
        <dbReference type="ARBA" id="ARBA00022679"/>
    </source>
</evidence>